<dbReference type="EMBL" id="CP099837">
    <property type="protein sequence ID" value="USY20169.1"/>
    <property type="molecule type" value="Genomic_DNA"/>
</dbReference>
<proteinExistence type="predicted"/>
<organism evidence="1 2">
    <name type="scientific">Nocardiopsis exhalans</name>
    <dbReference type="NCBI Taxonomy" id="163604"/>
    <lineage>
        <taxon>Bacteria</taxon>
        <taxon>Bacillati</taxon>
        <taxon>Actinomycetota</taxon>
        <taxon>Actinomycetes</taxon>
        <taxon>Streptosporangiales</taxon>
        <taxon>Nocardiopsidaceae</taxon>
        <taxon>Nocardiopsis</taxon>
    </lineage>
</organism>
<name>A0ABY5DA04_9ACTN</name>
<accession>A0ABY5DA04</accession>
<reference evidence="1" key="1">
    <citation type="submission" date="2022-06" db="EMBL/GenBank/DDBJ databases">
        <authorList>
            <person name="Ping M."/>
        </authorList>
    </citation>
    <scope>NUCLEOTIDE SEQUENCE</scope>
    <source>
        <strain evidence="1">JCM11759T</strain>
    </source>
</reference>
<gene>
    <name evidence="1" type="ORF">NE857_00345</name>
</gene>
<dbReference type="RefSeq" id="WP_254419286.1">
    <property type="nucleotide sequence ID" value="NZ_BAAAJB010000042.1"/>
</dbReference>
<keyword evidence="2" id="KW-1185">Reference proteome</keyword>
<evidence type="ECO:0000313" key="2">
    <source>
        <dbReference type="Proteomes" id="UP001055940"/>
    </source>
</evidence>
<dbReference type="Proteomes" id="UP001055940">
    <property type="component" value="Chromosome"/>
</dbReference>
<sequence>MSRLLRTQYTLVYPDYGIFQIVDSGSEDRDAPLPGKQDFSAGERSVFLHSFQNNVLVRLDLESWTGEPPTLGGEWEGSDTATITLSSGAVDIAELTLGRQEAVLRLPAPGRYQVRVAHRNRRLVSKAYQALFGEDTDIHSAEFAAATRDLEGLEQYLAQFWAA</sequence>
<protein>
    <submittedName>
        <fullName evidence="1">Uncharacterized protein</fullName>
    </submittedName>
</protein>
<evidence type="ECO:0000313" key="1">
    <source>
        <dbReference type="EMBL" id="USY20169.1"/>
    </source>
</evidence>